<proteinExistence type="predicted"/>
<dbReference type="GO" id="GO:0004386">
    <property type="term" value="F:helicase activity"/>
    <property type="evidence" value="ECO:0007669"/>
    <property type="project" value="TreeGrafter"/>
</dbReference>
<name>A0A1Y2BIB4_9FUNG</name>
<gene>
    <name evidence="1" type="ORF">BCR33DRAFT_722685</name>
</gene>
<dbReference type="EMBL" id="MCGO01000061">
    <property type="protein sequence ID" value="ORY34534.1"/>
    <property type="molecule type" value="Genomic_DNA"/>
</dbReference>
<comment type="caution">
    <text evidence="1">The sequence shown here is derived from an EMBL/GenBank/DDBJ whole genome shotgun (WGS) entry which is preliminary data.</text>
</comment>
<evidence type="ECO:0000313" key="1">
    <source>
        <dbReference type="EMBL" id="ORY34534.1"/>
    </source>
</evidence>
<dbReference type="Proteomes" id="UP000193642">
    <property type="component" value="Unassembled WGS sequence"/>
</dbReference>
<evidence type="ECO:0000313" key="2">
    <source>
        <dbReference type="Proteomes" id="UP000193642"/>
    </source>
</evidence>
<dbReference type="InterPro" id="IPR027417">
    <property type="entry name" value="P-loop_NTPase"/>
</dbReference>
<keyword evidence="2" id="KW-1185">Reference proteome</keyword>
<dbReference type="OrthoDB" id="66977at2759"/>
<evidence type="ECO:0008006" key="3">
    <source>
        <dbReference type="Google" id="ProtNLM"/>
    </source>
</evidence>
<organism evidence="1 2">
    <name type="scientific">Rhizoclosmatium globosum</name>
    <dbReference type="NCBI Taxonomy" id="329046"/>
    <lineage>
        <taxon>Eukaryota</taxon>
        <taxon>Fungi</taxon>
        <taxon>Fungi incertae sedis</taxon>
        <taxon>Chytridiomycota</taxon>
        <taxon>Chytridiomycota incertae sedis</taxon>
        <taxon>Chytridiomycetes</taxon>
        <taxon>Chytridiales</taxon>
        <taxon>Chytriomycetaceae</taxon>
        <taxon>Rhizoclosmatium</taxon>
    </lineage>
</organism>
<dbReference type="Gene3D" id="3.40.50.300">
    <property type="entry name" value="P-loop containing nucleotide triphosphate hydrolases"/>
    <property type="match status" value="1"/>
</dbReference>
<feature type="non-terminal residue" evidence="1">
    <location>
        <position position="1"/>
    </location>
</feature>
<dbReference type="PANTHER" id="PTHR18934">
    <property type="entry name" value="ATP-DEPENDENT RNA HELICASE"/>
    <property type="match status" value="1"/>
</dbReference>
<sequence>LKIVLSTNIAESSVTISDVSCVIDHGLRRSMEYNTQLGCQTLKLGFVTGRSGRCRAGLYLAFFTQQYHDLIFKVNSSQPTHRTTLHHTTHSSILETFDAGALTRPPGFNPRFLRRSRRIENHKSHSSEASQANFPVILASRDYSSLALHVTLQQRRVCLQPAYLCRSFSMPTSYFTHNRAELCVQLAASFGSRVEADSGGYSEPGAILNLFKEWVKVGCSRCKVEAVTSGDFGIAGRLGEVLRVRVEEEGSRVGNKVVERLMLLKDVAGEVLSGSGGGRNRDVVDEIFCASENTVRAVLLAGCSQEIYHGQAGEAGLLGLDDANTILAKAKRAAGTGAKAAKLMKKSLEAQLTAQLFSNASKPISAYETMTVAANSKAHLLNLFYKHVPPSPTAAATSVVDPTRHKSASIVIIAKFAPPELSNAASVRKMFEWMGCVRACVVKRFVVLEFLERHEDIGERIESLLGKLEVRESATNESEADGFEVKTQGFGGVYAVKPNMTSQERVVQLSDSRRDVLKTTTKYETNDLCMALRFLSTLSIGRKHTWMPYPEYGEALEKEEGVELGKVVVGFQVDFRKCKTPGLSVKPYWRSPFIGSAGMTERQELDKNGDWKVISKRVEEFDATTCGNSVFAAAGSSQLIENANSSFLGVTGITLYPANQPVWNLRLLMLKPNDASILLTGENRGVSLHHFHASHTPDIDSDVVQWIETNSSLGGGSLEPQDLEVLNEGRSDIGRLFYDGSGLVEGKLAKSYHHCYRRVGGGCERTGRRKCTIWRESDDFDDFDHEFESEDSEIDFACL</sequence>
<dbReference type="AlphaFoldDB" id="A0A1Y2BIB4"/>
<reference evidence="1 2" key="1">
    <citation type="submission" date="2016-07" db="EMBL/GenBank/DDBJ databases">
        <title>Pervasive Adenine N6-methylation of Active Genes in Fungi.</title>
        <authorList>
            <consortium name="DOE Joint Genome Institute"/>
            <person name="Mondo S.J."/>
            <person name="Dannebaum R.O."/>
            <person name="Kuo R.C."/>
            <person name="Labutti K."/>
            <person name="Haridas S."/>
            <person name="Kuo A."/>
            <person name="Salamov A."/>
            <person name="Ahrendt S.R."/>
            <person name="Lipzen A."/>
            <person name="Sullivan W."/>
            <person name="Andreopoulos W.B."/>
            <person name="Clum A."/>
            <person name="Lindquist E."/>
            <person name="Daum C."/>
            <person name="Ramamoorthy G.K."/>
            <person name="Gryganskyi A."/>
            <person name="Culley D."/>
            <person name="Magnuson J.K."/>
            <person name="James T.Y."/>
            <person name="O'Malley M.A."/>
            <person name="Stajich J.E."/>
            <person name="Spatafora J.W."/>
            <person name="Visel A."/>
            <person name="Grigoriev I.V."/>
        </authorList>
    </citation>
    <scope>NUCLEOTIDE SEQUENCE [LARGE SCALE GENOMIC DNA]</scope>
    <source>
        <strain evidence="1 2">JEL800</strain>
    </source>
</reference>
<dbReference type="GO" id="GO:0003723">
    <property type="term" value="F:RNA binding"/>
    <property type="evidence" value="ECO:0007669"/>
    <property type="project" value="TreeGrafter"/>
</dbReference>
<dbReference type="STRING" id="329046.A0A1Y2BIB4"/>
<dbReference type="PANTHER" id="PTHR18934:SF145">
    <property type="entry name" value="ATP-DEPENDENT RNA HELICASE DHX57-RELATED"/>
    <property type="match status" value="1"/>
</dbReference>
<protein>
    <recommendedName>
        <fullName evidence="3">Helicase C-terminal domain-containing protein</fullName>
    </recommendedName>
</protein>
<dbReference type="SUPFAM" id="SSF52540">
    <property type="entry name" value="P-loop containing nucleoside triphosphate hydrolases"/>
    <property type="match status" value="1"/>
</dbReference>
<accession>A0A1Y2BIB4</accession>